<evidence type="ECO:0000313" key="3">
    <source>
        <dbReference type="Proteomes" id="UP001153365"/>
    </source>
</evidence>
<sequence>MTVLIDGKLENPLIKDKKVSLLGGVICGQKISMGSVSEGSSCWQTNQEDQSNLEVLQRMVDLRKISEKDCRTKKEAVHFQGHSHNQHTQSSSSLHMKQGELEVKPVEVGYIVWAHWSKLLNGKSVADKDVARGVFKPALMKWRIPTKIMTNQRLLSLLRDELLQSNKNIQRFRTGIEMTSWLEMKPAELELEEISNNNKTLTNLKAMGATKSKGQKEESASVVVVVGYGYGQWLQEKMDRHRQLQALEIGPEIEGQSYFQGLWRSWPGHHMRMGYKERTKDKEGKIKDKDRIRTLKGLKDKDRIRTIKGLKVKEDKGQDKEDEVLQEERSRTVE</sequence>
<name>A0AAV0AL18_PHAPC</name>
<feature type="compositionally biased region" description="Low complexity" evidence="1">
    <location>
        <begin position="80"/>
        <end position="93"/>
    </location>
</feature>
<feature type="region of interest" description="Disordered" evidence="1">
    <location>
        <begin position="77"/>
        <end position="96"/>
    </location>
</feature>
<proteinExistence type="predicted"/>
<protein>
    <submittedName>
        <fullName evidence="2">Uncharacterized protein</fullName>
    </submittedName>
</protein>
<evidence type="ECO:0000313" key="2">
    <source>
        <dbReference type="EMBL" id="CAH7668805.1"/>
    </source>
</evidence>
<dbReference type="EMBL" id="CALTRL010000607">
    <property type="protein sequence ID" value="CAH7668805.1"/>
    <property type="molecule type" value="Genomic_DNA"/>
</dbReference>
<evidence type="ECO:0000256" key="1">
    <source>
        <dbReference type="SAM" id="MobiDB-lite"/>
    </source>
</evidence>
<dbReference type="AlphaFoldDB" id="A0AAV0AL18"/>
<dbReference type="Proteomes" id="UP001153365">
    <property type="component" value="Unassembled WGS sequence"/>
</dbReference>
<organism evidence="2 3">
    <name type="scientific">Phakopsora pachyrhizi</name>
    <name type="common">Asian soybean rust disease fungus</name>
    <dbReference type="NCBI Taxonomy" id="170000"/>
    <lineage>
        <taxon>Eukaryota</taxon>
        <taxon>Fungi</taxon>
        <taxon>Dikarya</taxon>
        <taxon>Basidiomycota</taxon>
        <taxon>Pucciniomycotina</taxon>
        <taxon>Pucciniomycetes</taxon>
        <taxon>Pucciniales</taxon>
        <taxon>Phakopsoraceae</taxon>
        <taxon>Phakopsora</taxon>
    </lineage>
</organism>
<comment type="caution">
    <text evidence="2">The sequence shown here is derived from an EMBL/GenBank/DDBJ whole genome shotgun (WGS) entry which is preliminary data.</text>
</comment>
<reference evidence="2" key="1">
    <citation type="submission" date="2022-06" db="EMBL/GenBank/DDBJ databases">
        <authorList>
            <consortium name="SYNGENTA / RWTH Aachen University"/>
        </authorList>
    </citation>
    <scope>NUCLEOTIDE SEQUENCE</scope>
</reference>
<gene>
    <name evidence="2" type="ORF">PPACK8108_LOCUS3361</name>
</gene>
<accession>A0AAV0AL18</accession>
<feature type="region of interest" description="Disordered" evidence="1">
    <location>
        <begin position="312"/>
        <end position="334"/>
    </location>
</feature>
<keyword evidence="3" id="KW-1185">Reference proteome</keyword>